<dbReference type="Proteomes" id="UP001497453">
    <property type="component" value="Chromosome 8"/>
</dbReference>
<organism evidence="2 3">
    <name type="scientific">Somion occarium</name>
    <dbReference type="NCBI Taxonomy" id="3059160"/>
    <lineage>
        <taxon>Eukaryota</taxon>
        <taxon>Fungi</taxon>
        <taxon>Dikarya</taxon>
        <taxon>Basidiomycota</taxon>
        <taxon>Agaricomycotina</taxon>
        <taxon>Agaricomycetes</taxon>
        <taxon>Polyporales</taxon>
        <taxon>Cerrenaceae</taxon>
        <taxon>Somion</taxon>
    </lineage>
</organism>
<dbReference type="SUPFAM" id="SSF56112">
    <property type="entry name" value="Protein kinase-like (PK-like)"/>
    <property type="match status" value="1"/>
</dbReference>
<dbReference type="EMBL" id="OZ037951">
    <property type="protein sequence ID" value="CAL1715671.1"/>
    <property type="molecule type" value="Genomic_DNA"/>
</dbReference>
<sequence length="104" mass="11606">MARLSDFGLAVFAEGMSKNYASVRAGADHWLGPELLDPERFGFQDDRPMYAGDIYSFGCMCLELYTGQDPFLGLSHFAVAKHVTDGHRPPRPSFHEHVKMADSL</sequence>
<dbReference type="InterPro" id="IPR011009">
    <property type="entry name" value="Kinase-like_dom_sf"/>
</dbReference>
<proteinExistence type="predicted"/>
<keyword evidence="3" id="KW-1185">Reference proteome</keyword>
<dbReference type="Pfam" id="PF00069">
    <property type="entry name" value="Pkinase"/>
    <property type="match status" value="1"/>
</dbReference>
<accession>A0ABP1E6J2</accession>
<gene>
    <name evidence="2" type="ORF">GFSPODELE1_LOCUS10358</name>
</gene>
<evidence type="ECO:0000313" key="3">
    <source>
        <dbReference type="Proteomes" id="UP001497453"/>
    </source>
</evidence>
<reference evidence="3" key="1">
    <citation type="submission" date="2024-04" db="EMBL/GenBank/DDBJ databases">
        <authorList>
            <person name="Shaw F."/>
            <person name="Minotto A."/>
        </authorList>
    </citation>
    <scope>NUCLEOTIDE SEQUENCE [LARGE SCALE GENOMIC DNA]</scope>
</reference>
<dbReference type="Gene3D" id="1.10.510.10">
    <property type="entry name" value="Transferase(Phosphotransferase) domain 1"/>
    <property type="match status" value="1"/>
</dbReference>
<dbReference type="InterPro" id="IPR000719">
    <property type="entry name" value="Prot_kinase_dom"/>
</dbReference>
<name>A0ABP1E6J2_9APHY</name>
<evidence type="ECO:0000313" key="2">
    <source>
        <dbReference type="EMBL" id="CAL1715671.1"/>
    </source>
</evidence>
<protein>
    <recommendedName>
        <fullName evidence="1">Protein kinase domain-containing protein</fullName>
    </recommendedName>
</protein>
<evidence type="ECO:0000259" key="1">
    <source>
        <dbReference type="PROSITE" id="PS50011"/>
    </source>
</evidence>
<feature type="domain" description="Protein kinase" evidence="1">
    <location>
        <begin position="1"/>
        <end position="104"/>
    </location>
</feature>
<dbReference type="PROSITE" id="PS50011">
    <property type="entry name" value="PROTEIN_KINASE_DOM"/>
    <property type="match status" value="1"/>
</dbReference>